<dbReference type="InterPro" id="IPR012776">
    <property type="entry name" value="Trimethyllysine_dOase"/>
</dbReference>
<evidence type="ECO:0000256" key="5">
    <source>
        <dbReference type="ARBA" id="ARBA00012267"/>
    </source>
</evidence>
<keyword evidence="6" id="KW-0479">Metal-binding</keyword>
<evidence type="ECO:0000256" key="9">
    <source>
        <dbReference type="ARBA" id="ARBA00023002"/>
    </source>
</evidence>
<dbReference type="GO" id="GO:0050353">
    <property type="term" value="F:trimethyllysine dioxygenase activity"/>
    <property type="evidence" value="ECO:0007669"/>
    <property type="project" value="UniProtKB-EC"/>
</dbReference>
<protein>
    <recommendedName>
        <fullName evidence="5">trimethyllysine dioxygenase</fullName>
        <ecNumber evidence="5">1.14.11.8</ecNumber>
    </recommendedName>
    <alternativeName>
        <fullName evidence="12">Epsilon-trimethyllysine 2-oxoglutarate dioxygenase</fullName>
    </alternativeName>
    <alternativeName>
        <fullName evidence="11">TML hydroxylase</fullName>
    </alternativeName>
    <alternativeName>
        <fullName evidence="13">TML-alpha-ketoglutarate dioxygenase</fullName>
    </alternativeName>
</protein>
<dbReference type="PANTHER" id="PTHR10696">
    <property type="entry name" value="GAMMA-BUTYROBETAINE HYDROXYLASE-RELATED"/>
    <property type="match status" value="1"/>
</dbReference>
<evidence type="ECO:0000259" key="16">
    <source>
        <dbReference type="Pfam" id="PF02668"/>
    </source>
</evidence>
<evidence type="ECO:0000256" key="10">
    <source>
        <dbReference type="ARBA" id="ARBA00023004"/>
    </source>
</evidence>
<dbReference type="NCBIfam" id="TIGR02410">
    <property type="entry name" value="carnitine_TMLD"/>
    <property type="match status" value="1"/>
</dbReference>
<dbReference type="GeneID" id="87857639"/>
<keyword evidence="7" id="KW-0124">Carnitine biosynthesis</keyword>
<dbReference type="InterPro" id="IPR038492">
    <property type="entry name" value="GBBH-like_N_sf"/>
</dbReference>
<evidence type="ECO:0000256" key="14">
    <source>
        <dbReference type="ARBA" id="ARBA00046008"/>
    </source>
</evidence>
<comment type="similarity">
    <text evidence="4">Belongs to the gamma-BBH/TMLD family.</text>
</comment>
<feature type="domain" description="TauD/TfdA-like" evidence="16">
    <location>
        <begin position="192"/>
        <end position="456"/>
    </location>
</feature>
<dbReference type="GO" id="GO:0005506">
    <property type="term" value="F:iron ion binding"/>
    <property type="evidence" value="ECO:0007669"/>
    <property type="project" value="InterPro"/>
</dbReference>
<keyword evidence="19" id="KW-1185">Reference proteome</keyword>
<gene>
    <name evidence="18" type="ORF">B0H65DRAFT_105471</name>
</gene>
<feature type="domain" description="Gamma-butyrobetaine hydroxylase-like N-terminal" evidence="17">
    <location>
        <begin position="74"/>
        <end position="165"/>
    </location>
</feature>
<keyword evidence="10" id="KW-0408">Iron</keyword>
<dbReference type="InterPro" id="IPR010376">
    <property type="entry name" value="GBBH-like_N"/>
</dbReference>
<evidence type="ECO:0000256" key="6">
    <source>
        <dbReference type="ARBA" id="ARBA00022723"/>
    </source>
</evidence>
<dbReference type="Gene3D" id="3.60.130.10">
    <property type="entry name" value="Clavaminate synthase-like"/>
    <property type="match status" value="1"/>
</dbReference>
<evidence type="ECO:0000256" key="3">
    <source>
        <dbReference type="ARBA" id="ARBA00005022"/>
    </source>
</evidence>
<dbReference type="InterPro" id="IPR042098">
    <property type="entry name" value="TauD-like_sf"/>
</dbReference>
<dbReference type="FunFam" id="3.60.130.10:FF:000001">
    <property type="entry name" value="Trimethyllysine dioxygenase, mitochondrial"/>
    <property type="match status" value="1"/>
</dbReference>
<dbReference type="Proteomes" id="UP001278500">
    <property type="component" value="Unassembled WGS sequence"/>
</dbReference>
<evidence type="ECO:0000256" key="12">
    <source>
        <dbReference type="ARBA" id="ARBA00031778"/>
    </source>
</evidence>
<dbReference type="CDD" id="cd00250">
    <property type="entry name" value="CAS_like"/>
    <property type="match status" value="1"/>
</dbReference>
<dbReference type="Pfam" id="PF06155">
    <property type="entry name" value="GBBH-like_N"/>
    <property type="match status" value="1"/>
</dbReference>
<evidence type="ECO:0000256" key="7">
    <source>
        <dbReference type="ARBA" id="ARBA00022873"/>
    </source>
</evidence>
<reference evidence="18" key="1">
    <citation type="journal article" date="2023" name="Mol. Phylogenet. Evol.">
        <title>Genome-scale phylogeny and comparative genomics of the fungal order Sordariales.</title>
        <authorList>
            <person name="Hensen N."/>
            <person name="Bonometti L."/>
            <person name="Westerberg I."/>
            <person name="Brannstrom I.O."/>
            <person name="Guillou S."/>
            <person name="Cros-Aarteil S."/>
            <person name="Calhoun S."/>
            <person name="Haridas S."/>
            <person name="Kuo A."/>
            <person name="Mondo S."/>
            <person name="Pangilinan J."/>
            <person name="Riley R."/>
            <person name="LaButti K."/>
            <person name="Andreopoulos B."/>
            <person name="Lipzen A."/>
            <person name="Chen C."/>
            <person name="Yan M."/>
            <person name="Daum C."/>
            <person name="Ng V."/>
            <person name="Clum A."/>
            <person name="Steindorff A."/>
            <person name="Ohm R.A."/>
            <person name="Martin F."/>
            <person name="Silar P."/>
            <person name="Natvig D.O."/>
            <person name="Lalanne C."/>
            <person name="Gautier V."/>
            <person name="Ament-Velasquez S.L."/>
            <person name="Kruys A."/>
            <person name="Hutchinson M.I."/>
            <person name="Powell A.J."/>
            <person name="Barry K."/>
            <person name="Miller A.N."/>
            <person name="Grigoriev I.V."/>
            <person name="Debuchy R."/>
            <person name="Gladieux P."/>
            <person name="Hiltunen Thoren M."/>
            <person name="Johannesson H."/>
        </authorList>
    </citation>
    <scope>NUCLEOTIDE SEQUENCE</scope>
    <source>
        <strain evidence="18">CBS 560.94</strain>
    </source>
</reference>
<dbReference type="SUPFAM" id="SSF51197">
    <property type="entry name" value="Clavaminate synthase-like"/>
    <property type="match status" value="1"/>
</dbReference>
<keyword evidence="8 18" id="KW-0223">Dioxygenase</keyword>
<dbReference type="RefSeq" id="XP_062684275.1">
    <property type="nucleotide sequence ID" value="XM_062820485.1"/>
</dbReference>
<comment type="catalytic activity">
    <reaction evidence="15">
        <text>N(6),N(6),N(6)-trimethyl-L-lysine + 2-oxoglutarate + O2 = (3S)-3-hydroxy-N(6),N(6),N(6)-trimethyl-L-lysine + succinate + CO2</text>
        <dbReference type="Rhea" id="RHEA:14181"/>
        <dbReference type="ChEBI" id="CHEBI:15379"/>
        <dbReference type="ChEBI" id="CHEBI:16526"/>
        <dbReference type="ChEBI" id="CHEBI:16810"/>
        <dbReference type="ChEBI" id="CHEBI:30031"/>
        <dbReference type="ChEBI" id="CHEBI:58100"/>
        <dbReference type="ChEBI" id="CHEBI:141499"/>
        <dbReference type="EC" id="1.14.11.8"/>
    </reaction>
</comment>
<evidence type="ECO:0000313" key="19">
    <source>
        <dbReference type="Proteomes" id="UP001278500"/>
    </source>
</evidence>
<dbReference type="Pfam" id="PF02668">
    <property type="entry name" value="TauD"/>
    <property type="match status" value="1"/>
</dbReference>
<dbReference type="PANTHER" id="PTHR10696:SF51">
    <property type="entry name" value="TRIMETHYLLYSINE DIOXYGENASE, MITOCHONDRIAL"/>
    <property type="match status" value="1"/>
</dbReference>
<evidence type="ECO:0000313" key="18">
    <source>
        <dbReference type="EMBL" id="KAK3350980.1"/>
    </source>
</evidence>
<dbReference type="EMBL" id="JAUEPP010000002">
    <property type="protein sequence ID" value="KAK3350980.1"/>
    <property type="molecule type" value="Genomic_DNA"/>
</dbReference>
<keyword evidence="9" id="KW-0560">Oxidoreductase</keyword>
<reference evidence="18" key="2">
    <citation type="submission" date="2023-06" db="EMBL/GenBank/DDBJ databases">
        <authorList>
            <consortium name="Lawrence Berkeley National Laboratory"/>
            <person name="Haridas S."/>
            <person name="Hensen N."/>
            <person name="Bonometti L."/>
            <person name="Westerberg I."/>
            <person name="Brannstrom I.O."/>
            <person name="Guillou S."/>
            <person name="Cros-Aarteil S."/>
            <person name="Calhoun S."/>
            <person name="Kuo A."/>
            <person name="Mondo S."/>
            <person name="Pangilinan J."/>
            <person name="Riley R."/>
            <person name="Labutti K."/>
            <person name="Andreopoulos B."/>
            <person name="Lipzen A."/>
            <person name="Chen C."/>
            <person name="Yanf M."/>
            <person name="Daum C."/>
            <person name="Ng V."/>
            <person name="Clum A."/>
            <person name="Steindorff A."/>
            <person name="Ohm R."/>
            <person name="Martin F."/>
            <person name="Silar P."/>
            <person name="Natvig D."/>
            <person name="Lalanne C."/>
            <person name="Gautier V."/>
            <person name="Ament-Velasquez S.L."/>
            <person name="Kruys A."/>
            <person name="Hutchinson M.I."/>
            <person name="Powell A.J."/>
            <person name="Barry K."/>
            <person name="Miller A.N."/>
            <person name="Grigoriev I.V."/>
            <person name="Debuchy R."/>
            <person name="Gladieux P."/>
            <person name="Thoren M.H."/>
            <person name="Johannesson H."/>
        </authorList>
    </citation>
    <scope>NUCLEOTIDE SEQUENCE</scope>
    <source>
        <strain evidence="18">CBS 560.94</strain>
    </source>
</reference>
<dbReference type="AlphaFoldDB" id="A0AAE0MVF7"/>
<dbReference type="GO" id="GO:0005739">
    <property type="term" value="C:mitochondrion"/>
    <property type="evidence" value="ECO:0007669"/>
    <property type="project" value="TreeGrafter"/>
</dbReference>
<proteinExistence type="inferred from homology"/>
<comment type="function">
    <text evidence="14">Converts trimethyllysine (TML) into hydroxytrimethyllysine (HTML).</text>
</comment>
<evidence type="ECO:0000256" key="2">
    <source>
        <dbReference type="ARBA" id="ARBA00001961"/>
    </source>
</evidence>
<evidence type="ECO:0000259" key="17">
    <source>
        <dbReference type="Pfam" id="PF06155"/>
    </source>
</evidence>
<dbReference type="InterPro" id="IPR050411">
    <property type="entry name" value="AlphaKG_dependent_hydroxylases"/>
</dbReference>
<evidence type="ECO:0000256" key="13">
    <source>
        <dbReference type="ARBA" id="ARBA00032283"/>
    </source>
</evidence>
<comment type="pathway">
    <text evidence="3">Amine and polyamine biosynthesis; carnitine biosynthesis.</text>
</comment>
<accession>A0AAE0MVF7</accession>
<dbReference type="Gene3D" id="3.30.2020.30">
    <property type="match status" value="1"/>
</dbReference>
<dbReference type="GO" id="GO:0045329">
    <property type="term" value="P:carnitine biosynthetic process"/>
    <property type="evidence" value="ECO:0007669"/>
    <property type="project" value="UniProtKB-KW"/>
</dbReference>
<name>A0AAE0MVF7_9PEZI</name>
<sequence>MRPQVVGAILRSRAVVNRQVLSKTRLCAAVTVAKSLSPIQNSRRTFASSLPRLHEPKAEITAEGLQLSPPQAVADGKRTVLPNFWLRDNCRCTKCVNQDTLQRNFNTFAVSSSAHSVIPSLVGSPRLTILQIPSDIHPTKVEATKENVTVQWSDNHTSTYPWPFLSSYLTSNSRVVGRENDVQISLWGSEAIGSRPPTVSFPRVMASSSLKGVADLTSMIKEFGFCFVKDTPHNDPDVTRQLLERIAFIRVTHYGGFYDFTPDLAMADTAYTNLALPAHTDTTYFTEPAGLQAFHLLEHKPAPVAPGSGSEGEGEGEVAVGGKSLLVDGFNAARILKQEDPKAYEILSSVRLPWHASGNAGITIAPDKLYPVLELDEDTGELHRVRWNNDDRGVVPFGEKYSPSEWYEAARKWDGILRRRSSELWVQLEPGKPLIFDNWRVLHGRSAFSGIRRICGGYINRDDFISRWRNTNYPRSEVLPRVTG</sequence>
<evidence type="ECO:0000256" key="11">
    <source>
        <dbReference type="ARBA" id="ARBA00030363"/>
    </source>
</evidence>
<comment type="cofactor">
    <cofactor evidence="1">
        <name>Fe(2+)</name>
        <dbReference type="ChEBI" id="CHEBI:29033"/>
    </cofactor>
</comment>
<evidence type="ECO:0000256" key="1">
    <source>
        <dbReference type="ARBA" id="ARBA00001954"/>
    </source>
</evidence>
<evidence type="ECO:0000256" key="4">
    <source>
        <dbReference type="ARBA" id="ARBA00008654"/>
    </source>
</evidence>
<dbReference type="EC" id="1.14.11.8" evidence="5"/>
<dbReference type="InterPro" id="IPR003819">
    <property type="entry name" value="TauD/TfdA-like"/>
</dbReference>
<comment type="caution">
    <text evidence="18">The sequence shown here is derived from an EMBL/GenBank/DDBJ whole genome shotgun (WGS) entry which is preliminary data.</text>
</comment>
<organism evidence="18 19">
    <name type="scientific">Neurospora tetraspora</name>
    <dbReference type="NCBI Taxonomy" id="94610"/>
    <lineage>
        <taxon>Eukaryota</taxon>
        <taxon>Fungi</taxon>
        <taxon>Dikarya</taxon>
        <taxon>Ascomycota</taxon>
        <taxon>Pezizomycotina</taxon>
        <taxon>Sordariomycetes</taxon>
        <taxon>Sordariomycetidae</taxon>
        <taxon>Sordariales</taxon>
        <taxon>Sordariaceae</taxon>
        <taxon>Neurospora</taxon>
    </lineage>
</organism>
<evidence type="ECO:0000256" key="8">
    <source>
        <dbReference type="ARBA" id="ARBA00022964"/>
    </source>
</evidence>
<evidence type="ECO:0000256" key="15">
    <source>
        <dbReference type="ARBA" id="ARBA00049334"/>
    </source>
</evidence>
<comment type="cofactor">
    <cofactor evidence="2">
        <name>L-ascorbate</name>
        <dbReference type="ChEBI" id="CHEBI:38290"/>
    </cofactor>
</comment>